<dbReference type="PROSITE" id="PS51695">
    <property type="entry name" value="SEDOLISIN"/>
    <property type="match status" value="1"/>
</dbReference>
<evidence type="ECO:0000256" key="2">
    <source>
        <dbReference type="ARBA" id="ARBA00022670"/>
    </source>
</evidence>
<dbReference type="InterPro" id="IPR036852">
    <property type="entry name" value="Peptidase_S8/S53_dom_sf"/>
</dbReference>
<dbReference type="EMBL" id="CP003378">
    <property type="protein sequence ID" value="AFZ69859.1"/>
    <property type="molecule type" value="Genomic_DNA"/>
</dbReference>
<name>L0A8W2_CALLD</name>
<dbReference type="CDD" id="cd04056">
    <property type="entry name" value="Peptidases_S53"/>
    <property type="match status" value="1"/>
</dbReference>
<sequence precursor="true">MGNILKSFLKLSSIGLIMVFIISAISPLTFALTNNANNNTYYYGSSLNGTFISDLPSNTMISFSIFLPPRNYNYLIFIAQQVSNKQMKPLSRNDVLNMFAPSSQEFNEILNTLKSDGFIITYQSPDRFSIMVEAPAYLVEKLFNIKLGLYKSYNGEIYYAPVNTPKIPSFLSNTLIFGLNNYTSFVAPHIIAGKIVNKYFVPNASNKLYALYVKKNQLAGAFTYYTPGDFEGAYNVTNIMKYSNKSSIAIIDAYGDPLIYQDIQEFDSMFNLPPANLTVIPIGPYHPSLGILPGWDIETALDVEAAQSMAPYAHIYLVVASNPMNALFEAIDYVVSENLANTVSMSWGSTENTIALTGFYTSNPLYTEEQLNLGYAYADYYFALGSAEGISFFASSGDNGAYDATPTLYGAVLFPSTSPFVTAVGGTSLFVNVTSGYLSSLNSTGTFGYENAWSVSPLYGTSEVGSTGGYSSLIPKPWYQIGVVNGTFRAVPDVAADANPYTGFVEIVMGSLTVIGGTSLASPLWAGIAADIDGYLNTSLGLLNPLLYDIYQNKTLYDMAFHQITFGYNGYYSATSGYNLVTGLGSPNAGILAEAIKDIISEPHLEVSVTTMQPGSTYPWYNYNTSFEVVSYITFQNGTSVTTGSFNAYIYTVNGLLEKVPLTYNGQYWVANVTIEPGNPPNTWTIVVNGTSNDLSGLGATDIDVGVGLAIISPFTAMLYPFGPPLFPNTPYPIEVYATLPNGMPDTNLTLNAYLIKNGVTYYSTELVNEGDGTYVGNIFLPYPDPQGVYTLLVNSSLGSVYTYEYFGEAIYESFVITPVNDGLPSTSPGETVTLAALVFNPIGLGMYTSNVFANIYNLSGYLVAQIPLTPTASGLQVGSYTIPANLSPGFYNVVFVSSENTSISPLFGYANQSFLVAPSGLQTTINAVSIAYEGQSIDIYANITYPNGTEVKFGTFTATLIPDQYYSSLLTYSFTVGIPLQYNSTLNEWVGILSLPSLSNPGIFTGLSSLELSGPWSLTISGESAFGHDIVSTPYNIYLEPYTYVGSMLLTENNLTSLPMGTQFGNSITGIYSSELIIENASVTIENSLINNLTIINSKVKVINSKVETISSKNSKLVLIDDDIGPGSIGVTLTNSNANIINSLFENLQYAFYQENSTVYLSGFNEYNVTSLSKLPKPSIVSTYPENITTPISNVIVNVTGVNIVPTEVLLNGIPVNFSYKNISGLLEIMIPFNSTELPDGTYTITVVLNNGLLYNVSSKIYNNYHLLSQNSLIQYLKNMTSSELSSLSSTMTKEYSNLSSEFSSLKISLSNVNSTLESQVSSLNNRLNNVASSLNTTIASQVSYLERTISSINSTATSASKTGSTSYVIGTSGVAVGIVGILLGGIALAMRRVVK</sequence>
<dbReference type="GO" id="GO:0046872">
    <property type="term" value="F:metal ion binding"/>
    <property type="evidence" value="ECO:0007669"/>
    <property type="project" value="UniProtKB-KW"/>
</dbReference>
<dbReference type="Gene3D" id="3.40.50.200">
    <property type="entry name" value="Peptidase S8/S53 domain"/>
    <property type="match status" value="1"/>
</dbReference>
<evidence type="ECO:0000313" key="11">
    <source>
        <dbReference type="Proteomes" id="UP000010469"/>
    </source>
</evidence>
<keyword evidence="5" id="KW-0720">Serine protease</keyword>
<dbReference type="Pfam" id="PF09286">
    <property type="entry name" value="Pro-kuma_activ"/>
    <property type="match status" value="1"/>
</dbReference>
<keyword evidence="8" id="KW-0472">Membrane</keyword>
<dbReference type="Pfam" id="PF00082">
    <property type="entry name" value="Peptidase_S8"/>
    <property type="match status" value="1"/>
</dbReference>
<proteinExistence type="predicted"/>
<dbReference type="GeneID" id="14211328"/>
<dbReference type="STRING" id="1056495.Calag_0068"/>
<dbReference type="HOGENOM" id="CLU_006754_0_0_2"/>
<keyword evidence="6" id="KW-0106">Calcium</keyword>
<dbReference type="SMART" id="SM00944">
    <property type="entry name" value="Pro-kuma_activ"/>
    <property type="match status" value="1"/>
</dbReference>
<keyword evidence="8" id="KW-1133">Transmembrane helix</keyword>
<evidence type="ECO:0000313" key="10">
    <source>
        <dbReference type="EMBL" id="AFZ69859.1"/>
    </source>
</evidence>
<dbReference type="PANTHER" id="PTHR14218">
    <property type="entry name" value="PROTEASE S8 TRIPEPTIDYL PEPTIDASE I CLN2"/>
    <property type="match status" value="1"/>
</dbReference>
<keyword evidence="3" id="KW-0479">Metal-binding</keyword>
<evidence type="ECO:0000256" key="4">
    <source>
        <dbReference type="ARBA" id="ARBA00022801"/>
    </source>
</evidence>
<feature type="transmembrane region" description="Helical" evidence="8">
    <location>
        <begin position="12"/>
        <end position="32"/>
    </location>
</feature>
<evidence type="ECO:0000256" key="5">
    <source>
        <dbReference type="ARBA" id="ARBA00022825"/>
    </source>
</evidence>
<dbReference type="PROSITE" id="PS00138">
    <property type="entry name" value="SUBTILASE_SER"/>
    <property type="match status" value="1"/>
</dbReference>
<evidence type="ECO:0000256" key="6">
    <source>
        <dbReference type="ARBA" id="ARBA00022837"/>
    </source>
</evidence>
<evidence type="ECO:0000256" key="7">
    <source>
        <dbReference type="ARBA" id="ARBA00023145"/>
    </source>
</evidence>
<evidence type="ECO:0000256" key="3">
    <source>
        <dbReference type="ARBA" id="ARBA00022723"/>
    </source>
</evidence>
<dbReference type="PANTHER" id="PTHR14218:SF15">
    <property type="entry name" value="TRIPEPTIDYL-PEPTIDASE 1"/>
    <property type="match status" value="1"/>
</dbReference>
<dbReference type="eggNOG" id="arCOG03665">
    <property type="taxonomic scope" value="Archaea"/>
</dbReference>
<evidence type="ECO:0000256" key="8">
    <source>
        <dbReference type="SAM" id="Phobius"/>
    </source>
</evidence>
<dbReference type="InterPro" id="IPR015366">
    <property type="entry name" value="S53_propep"/>
</dbReference>
<keyword evidence="2 10" id="KW-0645">Protease</keyword>
<feature type="transmembrane region" description="Helical" evidence="8">
    <location>
        <begin position="1369"/>
        <end position="1392"/>
    </location>
</feature>
<dbReference type="SUPFAM" id="SSF54897">
    <property type="entry name" value="Protease propeptides/inhibitors"/>
    <property type="match status" value="1"/>
</dbReference>
<accession>L0A8W2</accession>
<keyword evidence="7" id="KW-0865">Zymogen</keyword>
<dbReference type="KEGG" id="clg:Calag_0068"/>
<dbReference type="InParanoid" id="L0A8W2"/>
<evidence type="ECO:0000256" key="1">
    <source>
        <dbReference type="ARBA" id="ARBA00001913"/>
    </source>
</evidence>
<evidence type="ECO:0000259" key="9">
    <source>
        <dbReference type="PROSITE" id="PS51695"/>
    </source>
</evidence>
<comment type="cofactor">
    <cofactor evidence="1">
        <name>Ca(2+)</name>
        <dbReference type="ChEBI" id="CHEBI:29108"/>
    </cofactor>
</comment>
<keyword evidence="8" id="KW-0812">Transmembrane</keyword>
<dbReference type="CDD" id="cd11377">
    <property type="entry name" value="Pro-peptidase_S53"/>
    <property type="match status" value="1"/>
</dbReference>
<protein>
    <submittedName>
        <fullName evidence="10">Putative protease</fullName>
    </submittedName>
</protein>
<keyword evidence="11" id="KW-1185">Reference proteome</keyword>
<dbReference type="GO" id="GO:0006508">
    <property type="term" value="P:proteolysis"/>
    <property type="evidence" value="ECO:0007669"/>
    <property type="project" value="UniProtKB-KW"/>
</dbReference>
<dbReference type="Proteomes" id="UP000010469">
    <property type="component" value="Chromosome"/>
</dbReference>
<organism evidence="10 11">
    <name type="scientific">Caldisphaera lagunensis (strain DSM 15908 / JCM 11604 / ANMR 0165 / IC-154)</name>
    <dbReference type="NCBI Taxonomy" id="1056495"/>
    <lineage>
        <taxon>Archaea</taxon>
        <taxon>Thermoproteota</taxon>
        <taxon>Thermoprotei</taxon>
        <taxon>Acidilobales</taxon>
        <taxon>Caldisphaeraceae</taxon>
        <taxon>Caldisphaera</taxon>
    </lineage>
</organism>
<dbReference type="GO" id="GO:0008240">
    <property type="term" value="F:tripeptidyl-peptidase activity"/>
    <property type="evidence" value="ECO:0007669"/>
    <property type="project" value="TreeGrafter"/>
</dbReference>
<dbReference type="OrthoDB" id="56693at2157"/>
<dbReference type="InterPro" id="IPR000209">
    <property type="entry name" value="Peptidase_S8/S53_dom"/>
</dbReference>
<dbReference type="SUPFAM" id="SSF52743">
    <property type="entry name" value="Subtilisin-like"/>
    <property type="match status" value="1"/>
</dbReference>
<dbReference type="InterPro" id="IPR030400">
    <property type="entry name" value="Sedolisin_dom"/>
</dbReference>
<gene>
    <name evidence="10" type="ordered locus">Calag_0068</name>
</gene>
<dbReference type="InterPro" id="IPR017001">
    <property type="entry name" value="Pept_S53_physarolisin-II_arc"/>
</dbReference>
<dbReference type="InterPro" id="IPR023828">
    <property type="entry name" value="Peptidase_S8_Ser-AS"/>
</dbReference>
<dbReference type="GO" id="GO:0004252">
    <property type="term" value="F:serine-type endopeptidase activity"/>
    <property type="evidence" value="ECO:0007669"/>
    <property type="project" value="InterPro"/>
</dbReference>
<feature type="domain" description="Peptidase S53" evidence="9">
    <location>
        <begin position="224"/>
        <end position="599"/>
    </location>
</feature>
<keyword evidence="4" id="KW-0378">Hydrolase</keyword>
<dbReference type="InterPro" id="IPR050819">
    <property type="entry name" value="Tripeptidyl-peptidase_I"/>
</dbReference>
<reference evidence="11" key="1">
    <citation type="submission" date="2012-03" db="EMBL/GenBank/DDBJ databases">
        <title>Complete genome of Caldisphaera lagunensis DSM 15908.</title>
        <authorList>
            <person name="Lucas S."/>
            <person name="Copeland A."/>
            <person name="Lapidus A."/>
            <person name="Glavina del Rio T."/>
            <person name="Dalin E."/>
            <person name="Tice H."/>
            <person name="Bruce D."/>
            <person name="Goodwin L."/>
            <person name="Pitluck S."/>
            <person name="Peters L."/>
            <person name="Mikhailova N."/>
            <person name="Teshima H."/>
            <person name="Kyrpides N."/>
            <person name="Mavromatis K."/>
            <person name="Ivanova N."/>
            <person name="Brettin T."/>
            <person name="Detter J.C."/>
            <person name="Han C."/>
            <person name="Larimer F."/>
            <person name="Land M."/>
            <person name="Hauser L."/>
            <person name="Markowitz V."/>
            <person name="Cheng J.-F."/>
            <person name="Hugenholtz P."/>
            <person name="Woyke T."/>
            <person name="Wu D."/>
            <person name="Spring S."/>
            <person name="Schroeder M."/>
            <person name="Brambilla E."/>
            <person name="Klenk H.-P."/>
            <person name="Eisen J.A."/>
        </authorList>
    </citation>
    <scope>NUCLEOTIDE SEQUENCE [LARGE SCALE GENOMIC DNA]</scope>
    <source>
        <strain evidence="11">DSM 15908 / JCM 11604 / IC-154</strain>
    </source>
</reference>
<dbReference type="PIRSF" id="PIRSF032623">
    <property type="entry name" value="Peptidase_SSO2181_prd"/>
    <property type="match status" value="1"/>
</dbReference>
<dbReference type="RefSeq" id="WP_015231757.1">
    <property type="nucleotide sequence ID" value="NC_019791.1"/>
</dbReference>